<feature type="binding site" evidence="11">
    <location>
        <begin position="11"/>
        <end position="16"/>
    </location>
    <ligand>
        <name>ATP</name>
        <dbReference type="ChEBI" id="CHEBI:30616"/>
    </ligand>
</feature>
<keyword evidence="8 11" id="KW-0067">ATP-binding</keyword>
<evidence type="ECO:0000256" key="8">
    <source>
        <dbReference type="ARBA" id="ARBA00022840"/>
    </source>
</evidence>
<dbReference type="PRINTS" id="PR01100">
    <property type="entry name" value="SHIKIMTKNASE"/>
</dbReference>
<evidence type="ECO:0000256" key="4">
    <source>
        <dbReference type="ARBA" id="ARBA00022605"/>
    </source>
</evidence>
<evidence type="ECO:0000256" key="3">
    <source>
        <dbReference type="ARBA" id="ARBA00012154"/>
    </source>
</evidence>
<feature type="binding site" evidence="11">
    <location>
        <position position="15"/>
    </location>
    <ligand>
        <name>Mg(2+)</name>
        <dbReference type="ChEBI" id="CHEBI:18420"/>
    </ligand>
</feature>
<dbReference type="GO" id="GO:0004765">
    <property type="term" value="F:shikimate kinase activity"/>
    <property type="evidence" value="ECO:0007669"/>
    <property type="project" value="UniProtKB-UniRule"/>
</dbReference>
<keyword evidence="9 11" id="KW-0057">Aromatic amino acid biosynthesis</keyword>
<evidence type="ECO:0000256" key="6">
    <source>
        <dbReference type="ARBA" id="ARBA00022741"/>
    </source>
</evidence>
<dbReference type="AlphaFoldDB" id="A0A1G6HZ47"/>
<keyword evidence="6 11" id="KW-0547">Nucleotide-binding</keyword>
<dbReference type="PROSITE" id="PS01128">
    <property type="entry name" value="SHIKIMATE_KINASE"/>
    <property type="match status" value="1"/>
</dbReference>
<dbReference type="GO" id="GO:0005524">
    <property type="term" value="F:ATP binding"/>
    <property type="evidence" value="ECO:0007669"/>
    <property type="project" value="UniProtKB-UniRule"/>
</dbReference>
<keyword evidence="4 11" id="KW-0028">Amino-acid biosynthesis</keyword>
<feature type="binding site" evidence="11">
    <location>
        <position position="78"/>
    </location>
    <ligand>
        <name>substrate</name>
    </ligand>
</feature>
<comment type="similarity">
    <text evidence="2 11">Belongs to the shikimate kinase family.</text>
</comment>
<evidence type="ECO:0000256" key="2">
    <source>
        <dbReference type="ARBA" id="ARBA00006997"/>
    </source>
</evidence>
<keyword evidence="13" id="KW-1185">Reference proteome</keyword>
<dbReference type="PANTHER" id="PTHR21087:SF16">
    <property type="entry name" value="SHIKIMATE KINASE 1, CHLOROPLASTIC"/>
    <property type="match status" value="1"/>
</dbReference>
<keyword evidence="11" id="KW-0479">Metal-binding</keyword>
<evidence type="ECO:0000313" key="12">
    <source>
        <dbReference type="EMBL" id="SDB99542.1"/>
    </source>
</evidence>
<dbReference type="Proteomes" id="UP000242949">
    <property type="component" value="Unassembled WGS sequence"/>
</dbReference>
<keyword evidence="5 11" id="KW-0808">Transferase</keyword>
<dbReference type="GO" id="GO:0009073">
    <property type="term" value="P:aromatic amino acid family biosynthetic process"/>
    <property type="evidence" value="ECO:0007669"/>
    <property type="project" value="UniProtKB-KW"/>
</dbReference>
<dbReference type="UniPathway" id="UPA00053">
    <property type="reaction ID" value="UER00088"/>
</dbReference>
<dbReference type="HAMAP" id="MF_00109">
    <property type="entry name" value="Shikimate_kinase"/>
    <property type="match status" value="1"/>
</dbReference>
<dbReference type="PANTHER" id="PTHR21087">
    <property type="entry name" value="SHIKIMATE KINASE"/>
    <property type="match status" value="1"/>
</dbReference>
<dbReference type="Gene3D" id="3.40.50.300">
    <property type="entry name" value="P-loop containing nucleotide triphosphate hydrolases"/>
    <property type="match status" value="1"/>
</dbReference>
<evidence type="ECO:0000313" key="13">
    <source>
        <dbReference type="Proteomes" id="UP000242949"/>
    </source>
</evidence>
<evidence type="ECO:0000256" key="5">
    <source>
        <dbReference type="ARBA" id="ARBA00022679"/>
    </source>
</evidence>
<name>A0A1G6HZ47_9BACI</name>
<dbReference type="Pfam" id="PF01202">
    <property type="entry name" value="SKI"/>
    <property type="match status" value="1"/>
</dbReference>
<dbReference type="EMBL" id="FMYI01000003">
    <property type="protein sequence ID" value="SDB99542.1"/>
    <property type="molecule type" value="Genomic_DNA"/>
</dbReference>
<proteinExistence type="inferred from homology"/>
<dbReference type="EC" id="2.7.1.71" evidence="3 11"/>
<feature type="binding site" evidence="11">
    <location>
        <position position="57"/>
    </location>
    <ligand>
        <name>substrate</name>
    </ligand>
</feature>
<dbReference type="GO" id="GO:0009423">
    <property type="term" value="P:chorismate biosynthetic process"/>
    <property type="evidence" value="ECO:0007669"/>
    <property type="project" value="UniProtKB-UniRule"/>
</dbReference>
<evidence type="ECO:0000256" key="10">
    <source>
        <dbReference type="ARBA" id="ARBA00048567"/>
    </source>
</evidence>
<dbReference type="InterPro" id="IPR000623">
    <property type="entry name" value="Shikimate_kinase/TSH1"/>
</dbReference>
<accession>A0A1G6HZ47</accession>
<feature type="binding site" evidence="11">
    <location>
        <position position="115"/>
    </location>
    <ligand>
        <name>ATP</name>
        <dbReference type="ChEBI" id="CHEBI:30616"/>
    </ligand>
</feature>
<sequence length="167" mass="19166">MDSLYLIGFMGSGKSTIGKVLSKRLNVPLYDMDNEIVLKAEKEIKDIFAEEGESVFRDYETTILKQMPTKDAIISTGGGVIEREDNREWLKNKQSIYLRVSFDTVKKRLKKDASRPLWNDSSKDKKELLNQRDPKYTLSATYTIDVDSLSVEEVVDEIVKTLNLHEL</sequence>
<comment type="subunit">
    <text evidence="11">Monomer.</text>
</comment>
<comment type="function">
    <text evidence="11">Catalyzes the specific phosphorylation of the 3-hydroxyl group of shikimic acid using ATP as a cosubstrate.</text>
</comment>
<organism evidence="12 13">
    <name type="scientific">Pelagirhabdus alkalitolerans</name>
    <dbReference type="NCBI Taxonomy" id="1612202"/>
    <lineage>
        <taxon>Bacteria</taxon>
        <taxon>Bacillati</taxon>
        <taxon>Bacillota</taxon>
        <taxon>Bacilli</taxon>
        <taxon>Bacillales</taxon>
        <taxon>Bacillaceae</taxon>
        <taxon>Pelagirhabdus</taxon>
    </lineage>
</organism>
<evidence type="ECO:0000256" key="1">
    <source>
        <dbReference type="ARBA" id="ARBA00004842"/>
    </source>
</evidence>
<comment type="caution">
    <text evidence="11">Lacks conserved residue(s) required for the propagation of feature annotation.</text>
</comment>
<comment type="subcellular location">
    <subcellularLocation>
        <location evidence="11">Cytoplasm</location>
    </subcellularLocation>
</comment>
<dbReference type="OrthoDB" id="9800332at2"/>
<dbReference type="SUPFAM" id="SSF52540">
    <property type="entry name" value="P-loop containing nucleoside triphosphate hydrolases"/>
    <property type="match status" value="1"/>
</dbReference>
<evidence type="ECO:0000256" key="11">
    <source>
        <dbReference type="HAMAP-Rule" id="MF_00109"/>
    </source>
</evidence>
<evidence type="ECO:0000256" key="7">
    <source>
        <dbReference type="ARBA" id="ARBA00022777"/>
    </source>
</evidence>
<comment type="cofactor">
    <cofactor evidence="11">
        <name>Mg(2+)</name>
        <dbReference type="ChEBI" id="CHEBI:18420"/>
    </cofactor>
    <text evidence="11">Binds 1 Mg(2+) ion per subunit.</text>
</comment>
<dbReference type="GO" id="GO:0008652">
    <property type="term" value="P:amino acid biosynthetic process"/>
    <property type="evidence" value="ECO:0007669"/>
    <property type="project" value="UniProtKB-KW"/>
</dbReference>
<dbReference type="CDD" id="cd00464">
    <property type="entry name" value="SK"/>
    <property type="match status" value="1"/>
</dbReference>
<keyword evidence="11" id="KW-0963">Cytoplasm</keyword>
<dbReference type="GO" id="GO:0005829">
    <property type="term" value="C:cytosol"/>
    <property type="evidence" value="ECO:0007669"/>
    <property type="project" value="TreeGrafter"/>
</dbReference>
<dbReference type="InterPro" id="IPR023000">
    <property type="entry name" value="Shikimate_kinase_CS"/>
</dbReference>
<comment type="catalytic activity">
    <reaction evidence="10 11">
        <text>shikimate + ATP = 3-phosphoshikimate + ADP + H(+)</text>
        <dbReference type="Rhea" id="RHEA:13121"/>
        <dbReference type="ChEBI" id="CHEBI:15378"/>
        <dbReference type="ChEBI" id="CHEBI:30616"/>
        <dbReference type="ChEBI" id="CHEBI:36208"/>
        <dbReference type="ChEBI" id="CHEBI:145989"/>
        <dbReference type="ChEBI" id="CHEBI:456216"/>
        <dbReference type="EC" id="2.7.1.71"/>
    </reaction>
</comment>
<comment type="pathway">
    <text evidence="1 11">Metabolic intermediate biosynthesis; chorismate biosynthesis; chorismate from D-erythrose 4-phosphate and phosphoenolpyruvate: step 5/7.</text>
</comment>
<dbReference type="GO" id="GO:0000287">
    <property type="term" value="F:magnesium ion binding"/>
    <property type="evidence" value="ECO:0007669"/>
    <property type="project" value="UniProtKB-UniRule"/>
</dbReference>
<protein>
    <recommendedName>
        <fullName evidence="3 11">Shikimate kinase</fullName>
        <shortName evidence="11">SK</shortName>
        <ecNumber evidence="3 11">2.7.1.71</ecNumber>
    </recommendedName>
</protein>
<dbReference type="InterPro" id="IPR027417">
    <property type="entry name" value="P-loop_NTPase"/>
</dbReference>
<keyword evidence="7 11" id="KW-0418">Kinase</keyword>
<gene>
    <name evidence="11" type="primary">aroK</name>
    <name evidence="12" type="ORF">SAMN05421734_103296</name>
</gene>
<keyword evidence="11" id="KW-0460">Magnesium</keyword>
<reference evidence="13" key="1">
    <citation type="submission" date="2016-09" db="EMBL/GenBank/DDBJ databases">
        <authorList>
            <person name="Varghese N."/>
            <person name="Submissions S."/>
        </authorList>
    </citation>
    <scope>NUCLEOTIDE SEQUENCE [LARGE SCALE GENOMIC DNA]</scope>
    <source>
        <strain evidence="13">S5</strain>
    </source>
</reference>
<feature type="binding site" evidence="11">
    <location>
        <position position="132"/>
    </location>
    <ligand>
        <name>substrate</name>
    </ligand>
</feature>
<dbReference type="InterPro" id="IPR031322">
    <property type="entry name" value="Shikimate/glucono_kinase"/>
</dbReference>
<evidence type="ECO:0000256" key="9">
    <source>
        <dbReference type="ARBA" id="ARBA00023141"/>
    </source>
</evidence>
<feature type="binding site" evidence="11">
    <location>
        <position position="33"/>
    </location>
    <ligand>
        <name>substrate</name>
    </ligand>
</feature>
<dbReference type="STRING" id="1612202.SAMN05421734_103296"/>